<accession>A0ABN2S1Y3</accession>
<evidence type="ECO:0000313" key="3">
    <source>
        <dbReference type="Proteomes" id="UP001501585"/>
    </source>
</evidence>
<reference evidence="2 3" key="1">
    <citation type="journal article" date="2019" name="Int. J. Syst. Evol. Microbiol.">
        <title>The Global Catalogue of Microorganisms (GCM) 10K type strain sequencing project: providing services to taxonomists for standard genome sequencing and annotation.</title>
        <authorList>
            <consortium name="The Broad Institute Genomics Platform"/>
            <consortium name="The Broad Institute Genome Sequencing Center for Infectious Disease"/>
            <person name="Wu L."/>
            <person name="Ma J."/>
        </authorList>
    </citation>
    <scope>NUCLEOTIDE SEQUENCE [LARGE SCALE GENOMIC DNA]</scope>
    <source>
        <strain evidence="2 3">JCM 15313</strain>
    </source>
</reference>
<feature type="compositionally biased region" description="Basic and acidic residues" evidence="1">
    <location>
        <begin position="11"/>
        <end position="27"/>
    </location>
</feature>
<dbReference type="EMBL" id="BAAAPC010000001">
    <property type="protein sequence ID" value="GAA1978987.1"/>
    <property type="molecule type" value="Genomic_DNA"/>
</dbReference>
<evidence type="ECO:0000313" key="2">
    <source>
        <dbReference type="EMBL" id="GAA1978987.1"/>
    </source>
</evidence>
<keyword evidence="3" id="KW-1185">Reference proteome</keyword>
<name>A0ABN2S1Y3_9ACTN</name>
<sequence>MATVRYWPSAEHGESRGAGRRTVEDVDSGEVRRDWTYPSPGHLTFADAECSAALRAIKTGRLDG</sequence>
<proteinExistence type="predicted"/>
<feature type="region of interest" description="Disordered" evidence="1">
    <location>
        <begin position="1"/>
        <end position="27"/>
    </location>
</feature>
<dbReference type="Proteomes" id="UP001501585">
    <property type="component" value="Unassembled WGS sequence"/>
</dbReference>
<evidence type="ECO:0008006" key="4">
    <source>
        <dbReference type="Google" id="ProtNLM"/>
    </source>
</evidence>
<organism evidence="2 3">
    <name type="scientific">Nocardiopsis rhodophaea</name>
    <dbReference type="NCBI Taxonomy" id="280238"/>
    <lineage>
        <taxon>Bacteria</taxon>
        <taxon>Bacillati</taxon>
        <taxon>Actinomycetota</taxon>
        <taxon>Actinomycetes</taxon>
        <taxon>Streptosporangiales</taxon>
        <taxon>Nocardiopsidaceae</taxon>
        <taxon>Nocardiopsis</taxon>
    </lineage>
</organism>
<comment type="caution">
    <text evidence="2">The sequence shown here is derived from an EMBL/GenBank/DDBJ whole genome shotgun (WGS) entry which is preliminary data.</text>
</comment>
<evidence type="ECO:0000256" key="1">
    <source>
        <dbReference type="SAM" id="MobiDB-lite"/>
    </source>
</evidence>
<gene>
    <name evidence="2" type="ORF">GCM10009799_00170</name>
</gene>
<protein>
    <recommendedName>
        <fullName evidence="4">DUF397 domain-containing protein</fullName>
    </recommendedName>
</protein>